<evidence type="ECO:0000256" key="7">
    <source>
        <dbReference type="HAMAP-Rule" id="MF_01884"/>
    </source>
</evidence>
<dbReference type="PATRIC" id="fig|1618550.3.peg.810"/>
<dbReference type="HAMAP" id="MF_01884">
    <property type="entry name" value="Rho"/>
    <property type="match status" value="1"/>
</dbReference>
<reference evidence="11 12" key="1">
    <citation type="journal article" date="2015" name="Nature">
        <title>rRNA introns, odd ribosomes, and small enigmatic genomes across a large radiation of phyla.</title>
        <authorList>
            <person name="Brown C.T."/>
            <person name="Hug L.A."/>
            <person name="Thomas B.C."/>
            <person name="Sharon I."/>
            <person name="Castelle C.J."/>
            <person name="Singh A."/>
            <person name="Wilkins M.J."/>
            <person name="Williams K.H."/>
            <person name="Banfield J.F."/>
        </authorList>
    </citation>
    <scope>NUCLEOTIDE SEQUENCE [LARGE SCALE GENOMIC DNA]</scope>
</reference>
<dbReference type="Proteomes" id="UP000034246">
    <property type="component" value="Unassembled WGS sequence"/>
</dbReference>
<dbReference type="Gene3D" id="3.40.50.300">
    <property type="entry name" value="P-loop containing nucleotide triphosphate hydrolases"/>
    <property type="match status" value="1"/>
</dbReference>
<dbReference type="CDD" id="cd04459">
    <property type="entry name" value="Rho_CSD"/>
    <property type="match status" value="1"/>
</dbReference>
<protein>
    <recommendedName>
        <fullName evidence="7">Transcription termination factor Rho</fullName>
        <ecNumber evidence="7">3.6.4.-</ecNumber>
    </recommendedName>
    <alternativeName>
        <fullName evidence="7">ATP-dependent helicase Rho</fullName>
    </alternativeName>
</protein>
<evidence type="ECO:0000256" key="4">
    <source>
        <dbReference type="ARBA" id="ARBA00022884"/>
    </source>
</evidence>
<dbReference type="Gene3D" id="2.40.50.140">
    <property type="entry name" value="Nucleic acid-binding proteins"/>
    <property type="match status" value="1"/>
</dbReference>
<dbReference type="STRING" id="1618550.UT39_C0013G0007"/>
<dbReference type="AlphaFoldDB" id="A0A0G0N401"/>
<dbReference type="InterPro" id="IPR012340">
    <property type="entry name" value="NA-bd_OB-fold"/>
</dbReference>
<feature type="compositionally biased region" description="Basic and acidic residues" evidence="9">
    <location>
        <begin position="7"/>
        <end position="34"/>
    </location>
</feature>
<name>A0A0G0N401_9BACT</name>
<keyword evidence="4 7" id="KW-0694">RNA-binding</keyword>
<dbReference type="GO" id="GO:0003723">
    <property type="term" value="F:RNA binding"/>
    <property type="evidence" value="ECO:0007669"/>
    <property type="project" value="UniProtKB-UniRule"/>
</dbReference>
<dbReference type="InterPro" id="IPR027417">
    <property type="entry name" value="P-loop_NTPase"/>
</dbReference>
<keyword evidence="5 7" id="KW-0805">Transcription regulation</keyword>
<keyword evidence="6 7" id="KW-0804">Transcription</keyword>
<dbReference type="InterPro" id="IPR011113">
    <property type="entry name" value="Rho_RNA-bd"/>
</dbReference>
<comment type="function">
    <text evidence="7">Facilitates transcription termination by a mechanism that involves Rho binding to the nascent RNA, activation of Rho's RNA-dependent ATPase activity, and release of the mRNA from the DNA template.</text>
</comment>
<keyword evidence="7" id="KW-0547">Nucleotide-binding</keyword>
<proteinExistence type="inferred from homology"/>
<evidence type="ECO:0000259" key="10">
    <source>
        <dbReference type="PROSITE" id="PS51856"/>
    </source>
</evidence>
<dbReference type="GO" id="GO:0005524">
    <property type="term" value="F:ATP binding"/>
    <property type="evidence" value="ECO:0007669"/>
    <property type="project" value="UniProtKB-UniRule"/>
</dbReference>
<comment type="caution">
    <text evidence="11">The sequence shown here is derived from an EMBL/GenBank/DDBJ whole genome shotgun (WGS) entry which is preliminary data.</text>
</comment>
<dbReference type="Pfam" id="PF00006">
    <property type="entry name" value="ATP-synt_ab"/>
    <property type="match status" value="1"/>
</dbReference>
<dbReference type="Pfam" id="PF07497">
    <property type="entry name" value="Rho_RNA_bind"/>
    <property type="match status" value="1"/>
</dbReference>
<dbReference type="SMART" id="SM00382">
    <property type="entry name" value="AAA"/>
    <property type="match status" value="1"/>
</dbReference>
<feature type="domain" description="Rho RNA-BD" evidence="10">
    <location>
        <begin position="59"/>
        <end position="131"/>
    </location>
</feature>
<dbReference type="InterPro" id="IPR000194">
    <property type="entry name" value="ATPase_F1/V1/A1_a/bsu_nucl-bd"/>
</dbReference>
<dbReference type="PANTHER" id="PTHR46425:SF1">
    <property type="entry name" value="TRANSCRIPTION TERMINATION FACTOR RHO"/>
    <property type="match status" value="1"/>
</dbReference>
<dbReference type="InterPro" id="IPR011129">
    <property type="entry name" value="CSD"/>
</dbReference>
<evidence type="ECO:0000256" key="2">
    <source>
        <dbReference type="ARBA" id="ARBA00022801"/>
    </source>
</evidence>
<evidence type="ECO:0000256" key="3">
    <source>
        <dbReference type="ARBA" id="ARBA00022806"/>
    </source>
</evidence>
<keyword evidence="1 7" id="KW-0806">Transcription termination</keyword>
<evidence type="ECO:0000313" key="11">
    <source>
        <dbReference type="EMBL" id="KKR10944.1"/>
    </source>
</evidence>
<keyword evidence="3 7" id="KW-0347">Helicase</keyword>
<dbReference type="EC" id="3.6.4.-" evidence="7"/>
<dbReference type="PANTHER" id="PTHR46425">
    <property type="entry name" value="TRANSCRIPTION TERMINATION FACTOR RHO"/>
    <property type="match status" value="1"/>
</dbReference>
<dbReference type="GO" id="GO:0006353">
    <property type="term" value="P:DNA-templated transcription termination"/>
    <property type="evidence" value="ECO:0007669"/>
    <property type="project" value="UniProtKB-UniRule"/>
</dbReference>
<dbReference type="PROSITE" id="PS51856">
    <property type="entry name" value="RHO_RNA_BD"/>
    <property type="match status" value="1"/>
</dbReference>
<dbReference type="EMBL" id="LBWP01000013">
    <property type="protein sequence ID" value="KKR10944.1"/>
    <property type="molecule type" value="Genomic_DNA"/>
</dbReference>
<dbReference type="SMART" id="SM00357">
    <property type="entry name" value="CSP"/>
    <property type="match status" value="1"/>
</dbReference>
<feature type="region of interest" description="Disordered" evidence="9">
    <location>
        <begin position="1"/>
        <end position="38"/>
    </location>
</feature>
<evidence type="ECO:0000256" key="6">
    <source>
        <dbReference type="ARBA" id="ARBA00023163"/>
    </source>
</evidence>
<dbReference type="InterPro" id="IPR003593">
    <property type="entry name" value="AAA+_ATPase"/>
</dbReference>
<keyword evidence="2 7" id="KW-0378">Hydrolase</keyword>
<comment type="subunit">
    <text evidence="7">Homohexamer. The homohexamer assembles into an open ring structure.</text>
</comment>
<evidence type="ECO:0000256" key="1">
    <source>
        <dbReference type="ARBA" id="ARBA00022472"/>
    </source>
</evidence>
<keyword evidence="7" id="KW-0067">ATP-binding</keyword>
<dbReference type="InterPro" id="IPR004665">
    <property type="entry name" value="Term_rho"/>
</dbReference>
<comment type="caution">
    <text evidence="7">Lacks conserved residue(s) required for the propagation of feature annotation.</text>
</comment>
<dbReference type="SUPFAM" id="SSF52540">
    <property type="entry name" value="P-loop containing nucleoside triphosphate hydrolases"/>
    <property type="match status" value="1"/>
</dbReference>
<dbReference type="SUPFAM" id="SSF50249">
    <property type="entry name" value="Nucleic acid-binding proteins"/>
    <property type="match status" value="1"/>
</dbReference>
<gene>
    <name evidence="7" type="primary">rho</name>
    <name evidence="11" type="ORF">UT39_C0013G0007</name>
</gene>
<evidence type="ECO:0000313" key="12">
    <source>
        <dbReference type="Proteomes" id="UP000034246"/>
    </source>
</evidence>
<dbReference type="GO" id="GO:0008186">
    <property type="term" value="F:ATP-dependent activity, acting on RNA"/>
    <property type="evidence" value="ECO:0007669"/>
    <property type="project" value="InterPro"/>
</dbReference>
<dbReference type="GO" id="GO:0016787">
    <property type="term" value="F:hydrolase activity"/>
    <property type="evidence" value="ECO:0007669"/>
    <property type="project" value="UniProtKB-KW"/>
</dbReference>
<feature type="binding site" evidence="7">
    <location>
        <begin position="174"/>
        <end position="179"/>
    </location>
    <ligand>
        <name>ATP</name>
        <dbReference type="ChEBI" id="CHEBI:30616"/>
    </ligand>
</feature>
<evidence type="ECO:0000256" key="9">
    <source>
        <dbReference type="SAM" id="MobiDB-lite"/>
    </source>
</evidence>
<sequence>MLANTKDTGDVKEKDDVHKAPPDIKTLVGEKPDLDPANYTMSDSQYSYERTIPDANLPTEFVQGVLDIANEGSGLLRPTYAQSNNDIYISSSQIRRFNLRVGDLIGGQARQPKENERYWGLLKVEKVNGIAVDELNDRPDFDSMTAIYPDKRINLTTGAEPLTTRVIDLVSPIGFGQRGLIVSPPKAGKTWLLKDMIAGIGKNYPEKVLTEAEISKANKKEFDKKDDPNGSNDTLEERGVHLMGVLIGERPEEVTDIKRVMNEITGGLGEVAASNFDESPEAQTRVGELALDRARRLVEIGANVVILLDSITRMARAYNLALPTSGRTLSGGFDPVALFPAKKFFGAARKIEKGGSLTIIGTCLVDTGSRMDDLIYEEFKGTGNMELHLDRKLADRRVFPAINVTRSGTRQEELLYGKETLQKIYTLRRMLEMVSEDERTETLLERLKKSESNEDFLKNLTTG</sequence>
<organism evidence="11 12">
    <name type="scientific">Candidatus Woesebacteria bacterium GW2011_GWA1_39_21</name>
    <dbReference type="NCBI Taxonomy" id="1618550"/>
    <lineage>
        <taxon>Bacteria</taxon>
        <taxon>Candidatus Woeseibacteriota</taxon>
    </lineage>
</organism>
<accession>A0A0G0N401</accession>
<feature type="binding site" evidence="7">
    <location>
        <begin position="186"/>
        <end position="191"/>
    </location>
    <ligand>
        <name>ATP</name>
        <dbReference type="ChEBI" id="CHEBI:30616"/>
    </ligand>
</feature>
<evidence type="ECO:0000256" key="5">
    <source>
        <dbReference type="ARBA" id="ARBA00023015"/>
    </source>
</evidence>
<evidence type="ECO:0000256" key="8">
    <source>
        <dbReference type="PROSITE-ProRule" id="PRU01203"/>
    </source>
</evidence>
<comment type="similarity">
    <text evidence="7 8">Belongs to the Rho family.</text>
</comment>
<dbReference type="GO" id="GO:0004386">
    <property type="term" value="F:helicase activity"/>
    <property type="evidence" value="ECO:0007669"/>
    <property type="project" value="UniProtKB-UniRule"/>
</dbReference>
<dbReference type="NCBIfam" id="NF006886">
    <property type="entry name" value="PRK09376.1"/>
    <property type="match status" value="1"/>
</dbReference>